<dbReference type="EMBL" id="BTSX01000003">
    <property type="protein sequence ID" value="GMS88564.1"/>
    <property type="molecule type" value="Genomic_DNA"/>
</dbReference>
<dbReference type="AlphaFoldDB" id="A0AAV5T049"/>
<feature type="non-terminal residue" evidence="2">
    <location>
        <position position="141"/>
    </location>
</feature>
<evidence type="ECO:0000313" key="3">
    <source>
        <dbReference type="Proteomes" id="UP001432027"/>
    </source>
</evidence>
<proteinExistence type="predicted"/>
<name>A0AAV5T049_9BILA</name>
<organism evidence="2 3">
    <name type="scientific">Pristionchus entomophagus</name>
    <dbReference type="NCBI Taxonomy" id="358040"/>
    <lineage>
        <taxon>Eukaryota</taxon>
        <taxon>Metazoa</taxon>
        <taxon>Ecdysozoa</taxon>
        <taxon>Nematoda</taxon>
        <taxon>Chromadorea</taxon>
        <taxon>Rhabditida</taxon>
        <taxon>Rhabditina</taxon>
        <taxon>Diplogasteromorpha</taxon>
        <taxon>Diplogasteroidea</taxon>
        <taxon>Neodiplogasteridae</taxon>
        <taxon>Pristionchus</taxon>
    </lineage>
</organism>
<feature type="signal peptide" evidence="1">
    <location>
        <begin position="1"/>
        <end position="19"/>
    </location>
</feature>
<evidence type="ECO:0000313" key="2">
    <source>
        <dbReference type="EMBL" id="GMS88564.1"/>
    </source>
</evidence>
<keyword evidence="1" id="KW-0732">Signal</keyword>
<sequence>MNKPTRFLFALSFARVIGGCMYCGRPFSSILPPLPLPPLPDMNFGFRPYIPPISRPEFPRIPIPPMPFQSTYIPFQFQFSRECQISPSFRLLDVDDGLVANISEAVRDWRYDLVSDLMQDLLAEQVTVFANDRPISAVDQK</sequence>
<comment type="caution">
    <text evidence="2">The sequence shown here is derived from an EMBL/GenBank/DDBJ whole genome shotgun (WGS) entry which is preliminary data.</text>
</comment>
<dbReference type="Proteomes" id="UP001432027">
    <property type="component" value="Unassembled WGS sequence"/>
</dbReference>
<keyword evidence="3" id="KW-1185">Reference proteome</keyword>
<accession>A0AAV5T049</accession>
<feature type="chain" id="PRO_5043988929" evidence="1">
    <location>
        <begin position="20"/>
        <end position="141"/>
    </location>
</feature>
<reference evidence="2" key="1">
    <citation type="submission" date="2023-10" db="EMBL/GenBank/DDBJ databases">
        <title>Genome assembly of Pristionchus species.</title>
        <authorList>
            <person name="Yoshida K."/>
            <person name="Sommer R.J."/>
        </authorList>
    </citation>
    <scope>NUCLEOTIDE SEQUENCE</scope>
    <source>
        <strain evidence="2">RS0144</strain>
    </source>
</reference>
<protein>
    <submittedName>
        <fullName evidence="2">Uncharacterized protein</fullName>
    </submittedName>
</protein>
<evidence type="ECO:0000256" key="1">
    <source>
        <dbReference type="SAM" id="SignalP"/>
    </source>
</evidence>
<gene>
    <name evidence="2" type="ORF">PENTCL1PPCAC_10739</name>
</gene>